<evidence type="ECO:0008006" key="3">
    <source>
        <dbReference type="Google" id="ProtNLM"/>
    </source>
</evidence>
<dbReference type="RefSeq" id="WP_148638837.1">
    <property type="nucleotide sequence ID" value="NZ_AP014945.1"/>
</dbReference>
<dbReference type="SUPFAM" id="SSF55874">
    <property type="entry name" value="ATPase domain of HSP90 chaperone/DNA topoisomerase II/histidine kinase"/>
    <property type="match status" value="1"/>
</dbReference>
<dbReference type="Proteomes" id="UP000068196">
    <property type="component" value="Chromosome"/>
</dbReference>
<dbReference type="EMBL" id="AP014945">
    <property type="protein sequence ID" value="BAU23628.1"/>
    <property type="molecule type" value="Genomic_DNA"/>
</dbReference>
<dbReference type="InterPro" id="IPR036890">
    <property type="entry name" value="HATPase_C_sf"/>
</dbReference>
<accession>A0A0U5AI83</accession>
<sequence>MEDVWPITKKFLMIFQKFVSDNTLKDLSYTFSELMENVFHHAKSKEGLFIHAQKYENLNFLEIVIADLGIGIEKSLKENPRYKFLDDMSAFKKAFEIGATRNPENNAGEGLTSIKLWIENNFDAEGIIISNNFMWFKIWNENRSVIDFHKRPFILWPGTFIWLKIPKEPQKSLLNIWESLGLTSDF</sequence>
<keyword evidence="2" id="KW-1185">Reference proteome</keyword>
<dbReference type="OrthoDB" id="3194831at2"/>
<evidence type="ECO:0000313" key="1">
    <source>
        <dbReference type="EMBL" id="BAU23628.1"/>
    </source>
</evidence>
<reference evidence="2" key="2">
    <citation type="journal article" date="2016" name="Int. J. Syst. Evol. Microbiol.">
        <title>Caldimicrobium thiodismutans sp. nov., a sulfur-disproportionating bacterium isolated from a hot spring.</title>
        <authorList>
            <person name="Kojima H."/>
            <person name="Umezawa K."/>
            <person name="Fukui M."/>
        </authorList>
    </citation>
    <scope>NUCLEOTIDE SEQUENCE [LARGE SCALE GENOMIC DNA]</scope>
    <source>
        <strain evidence="2">TF1</strain>
    </source>
</reference>
<gene>
    <name evidence="1" type="ORF">THC_1260</name>
</gene>
<organism evidence="1 2">
    <name type="scientific">Caldimicrobium thiodismutans</name>
    <dbReference type="NCBI Taxonomy" id="1653476"/>
    <lineage>
        <taxon>Bacteria</taxon>
        <taxon>Pseudomonadati</taxon>
        <taxon>Thermodesulfobacteriota</taxon>
        <taxon>Thermodesulfobacteria</taxon>
        <taxon>Thermodesulfobacteriales</taxon>
        <taxon>Thermodesulfobacteriaceae</taxon>
        <taxon>Caldimicrobium</taxon>
    </lineage>
</organism>
<reference evidence="1 2" key="1">
    <citation type="journal article" date="2016" name="Int. J. Syst. Evol. Microbiol.">
        <title>Caldimicrobium thiodismutans sp. nov., a sulfur-disproportionating bacterium isolated from a hot spring, and emended description of the genus Caldimicrobium.</title>
        <authorList>
            <person name="Kojima H."/>
            <person name="Umezawa K."/>
            <person name="Fukui M."/>
        </authorList>
    </citation>
    <scope>NUCLEOTIDE SEQUENCE [LARGE SCALE GENOMIC DNA]</scope>
    <source>
        <strain evidence="1 2">TF1</strain>
    </source>
</reference>
<evidence type="ECO:0000313" key="2">
    <source>
        <dbReference type="Proteomes" id="UP000068196"/>
    </source>
</evidence>
<name>A0A0U5AI83_9BACT</name>
<protein>
    <recommendedName>
        <fullName evidence="3">Histidine kinase/HSP90-like ATPase domain-containing protein</fullName>
    </recommendedName>
</protein>
<dbReference type="AlphaFoldDB" id="A0A0U5AI83"/>
<proteinExistence type="predicted"/>
<dbReference type="KEGG" id="cthi:THC_1260"/>